<name>A0ABR0E235_ZASCE</name>
<evidence type="ECO:0000313" key="4">
    <source>
        <dbReference type="Proteomes" id="UP001305779"/>
    </source>
</evidence>
<dbReference type="InterPro" id="IPR013658">
    <property type="entry name" value="SGL"/>
</dbReference>
<dbReference type="Proteomes" id="UP001305779">
    <property type="component" value="Unassembled WGS sequence"/>
</dbReference>
<gene>
    <name evidence="3" type="ORF">PRZ48_013801</name>
</gene>
<dbReference type="SUPFAM" id="SSF63829">
    <property type="entry name" value="Calcium-dependent phosphotriesterase"/>
    <property type="match status" value="1"/>
</dbReference>
<dbReference type="Pfam" id="PF08450">
    <property type="entry name" value="SGL"/>
    <property type="match status" value="1"/>
</dbReference>
<dbReference type="InterPro" id="IPR052998">
    <property type="entry name" value="Hetero-Diels-Alderase-like"/>
</dbReference>
<feature type="domain" description="SMP-30/Gluconolactonase/LRE-like region" evidence="2">
    <location>
        <begin position="210"/>
        <end position="332"/>
    </location>
</feature>
<evidence type="ECO:0000256" key="1">
    <source>
        <dbReference type="SAM" id="SignalP"/>
    </source>
</evidence>
<keyword evidence="1" id="KW-0732">Signal</keyword>
<accession>A0ABR0E235</accession>
<dbReference type="PANTHER" id="PTHR42060">
    <property type="entry name" value="NHL REPEAT-CONTAINING PROTEIN-RELATED"/>
    <property type="match status" value="1"/>
</dbReference>
<dbReference type="Gene3D" id="2.120.10.30">
    <property type="entry name" value="TolB, C-terminal domain"/>
    <property type="match status" value="1"/>
</dbReference>
<dbReference type="InterPro" id="IPR011042">
    <property type="entry name" value="6-blade_b-propeller_TolB-like"/>
</dbReference>
<sequence length="362" mass="39075">MPLRQTSLTNILLPFILSIATVDSRHLPHHSDRGCPTRLVYEHPSAGTWYENIAVRSNGDLLLTSLNHPGGLSTLSPFENDPPRQLFTSADLDYLNSTLGIVETKQDTFYVIAANYSLGAGTVGTQSGTNALFRVRFNEAPVVQLVKHFGSEVLSLNGLTKFNDSLLLAADSVLGAIWAIEVPSGAYYRLVEDESLGPPDPQSTGFKEGINGLHFSPHHFGEGGMLYFTNSQKELFGKIELDRHAQIVGSPKWIANSITEDGVKVQWDDFALDPCGNAWIATEAGNSVQRVTTQGQVSIIAGDVNSTAIAEPTSAAFGRTARDRGTLYVATSGGLGFPVWENGVAKRVGAQVVAVDTMRCVW</sequence>
<feature type="signal peptide" evidence="1">
    <location>
        <begin position="1"/>
        <end position="24"/>
    </location>
</feature>
<proteinExistence type="predicted"/>
<evidence type="ECO:0000259" key="2">
    <source>
        <dbReference type="Pfam" id="PF08450"/>
    </source>
</evidence>
<protein>
    <recommendedName>
        <fullName evidence="2">SMP-30/Gluconolactonase/LRE-like region domain-containing protein</fullName>
    </recommendedName>
</protein>
<organism evidence="3 4">
    <name type="scientific">Zasmidium cellare</name>
    <name type="common">Wine cellar mold</name>
    <name type="synonym">Racodium cellare</name>
    <dbReference type="NCBI Taxonomy" id="395010"/>
    <lineage>
        <taxon>Eukaryota</taxon>
        <taxon>Fungi</taxon>
        <taxon>Dikarya</taxon>
        <taxon>Ascomycota</taxon>
        <taxon>Pezizomycotina</taxon>
        <taxon>Dothideomycetes</taxon>
        <taxon>Dothideomycetidae</taxon>
        <taxon>Mycosphaerellales</taxon>
        <taxon>Mycosphaerellaceae</taxon>
        <taxon>Zasmidium</taxon>
    </lineage>
</organism>
<dbReference type="PANTHER" id="PTHR42060:SF1">
    <property type="entry name" value="NHL REPEAT-CONTAINING PROTEIN"/>
    <property type="match status" value="1"/>
</dbReference>
<reference evidence="3 4" key="1">
    <citation type="journal article" date="2023" name="G3 (Bethesda)">
        <title>A chromosome-level genome assembly of Zasmidium syzygii isolated from banana leaves.</title>
        <authorList>
            <person name="van Westerhoven A.C."/>
            <person name="Mehrabi R."/>
            <person name="Talebi R."/>
            <person name="Steentjes M.B.F."/>
            <person name="Corcolon B."/>
            <person name="Chong P.A."/>
            <person name="Kema G.H.J."/>
            <person name="Seidl M.F."/>
        </authorList>
    </citation>
    <scope>NUCLEOTIDE SEQUENCE [LARGE SCALE GENOMIC DNA]</scope>
    <source>
        <strain evidence="3 4">P124</strain>
    </source>
</reference>
<keyword evidence="4" id="KW-1185">Reference proteome</keyword>
<feature type="chain" id="PRO_5046497623" description="SMP-30/Gluconolactonase/LRE-like region domain-containing protein" evidence="1">
    <location>
        <begin position="25"/>
        <end position="362"/>
    </location>
</feature>
<comment type="caution">
    <text evidence="3">The sequence shown here is derived from an EMBL/GenBank/DDBJ whole genome shotgun (WGS) entry which is preliminary data.</text>
</comment>
<evidence type="ECO:0000313" key="3">
    <source>
        <dbReference type="EMBL" id="KAK4495470.1"/>
    </source>
</evidence>
<dbReference type="EMBL" id="JAXOVC010000012">
    <property type="protein sequence ID" value="KAK4495470.1"/>
    <property type="molecule type" value="Genomic_DNA"/>
</dbReference>